<dbReference type="Gene3D" id="3.40.30.10">
    <property type="entry name" value="Glutaredoxin"/>
    <property type="match status" value="1"/>
</dbReference>
<evidence type="ECO:0000259" key="7">
    <source>
        <dbReference type="PROSITE" id="PS50405"/>
    </source>
</evidence>
<dbReference type="PANTHER" id="PTHR11260">
    <property type="entry name" value="GLUTATHIONE S-TRANSFERASE, GST, SUPERFAMILY, GST DOMAIN CONTAINING"/>
    <property type="match status" value="1"/>
</dbReference>
<dbReference type="EC" id="2.5.1.18" evidence="2"/>
<organism evidence="8 9">
    <name type="scientific">Cinchona calisaya</name>
    <dbReference type="NCBI Taxonomy" id="153742"/>
    <lineage>
        <taxon>Eukaryota</taxon>
        <taxon>Viridiplantae</taxon>
        <taxon>Streptophyta</taxon>
        <taxon>Embryophyta</taxon>
        <taxon>Tracheophyta</taxon>
        <taxon>Spermatophyta</taxon>
        <taxon>Magnoliopsida</taxon>
        <taxon>eudicotyledons</taxon>
        <taxon>Gunneridae</taxon>
        <taxon>Pentapetalae</taxon>
        <taxon>asterids</taxon>
        <taxon>lamiids</taxon>
        <taxon>Gentianales</taxon>
        <taxon>Rubiaceae</taxon>
        <taxon>Cinchonoideae</taxon>
        <taxon>Cinchoneae</taxon>
        <taxon>Cinchona</taxon>
    </lineage>
</organism>
<evidence type="ECO:0000256" key="4">
    <source>
        <dbReference type="ARBA" id="ARBA00047960"/>
    </source>
</evidence>
<dbReference type="InterPro" id="IPR010987">
    <property type="entry name" value="Glutathione-S-Trfase_C-like"/>
</dbReference>
<evidence type="ECO:0000259" key="6">
    <source>
        <dbReference type="PROSITE" id="PS50404"/>
    </source>
</evidence>
<dbReference type="Pfam" id="PF02798">
    <property type="entry name" value="GST_N"/>
    <property type="match status" value="1"/>
</dbReference>
<dbReference type="InterPro" id="IPR004045">
    <property type="entry name" value="Glutathione_S-Trfase_N"/>
</dbReference>
<dbReference type="InterPro" id="IPR036249">
    <property type="entry name" value="Thioredoxin-like_sf"/>
</dbReference>
<keyword evidence="9" id="KW-1185">Reference proteome</keyword>
<dbReference type="SFLD" id="SFLDG00358">
    <property type="entry name" value="Main_(cytGST)"/>
    <property type="match status" value="1"/>
</dbReference>
<dbReference type="InterPro" id="IPR004046">
    <property type="entry name" value="GST_C"/>
</dbReference>
<evidence type="ECO:0000256" key="1">
    <source>
        <dbReference type="ARBA" id="ARBA00009929"/>
    </source>
</evidence>
<dbReference type="PROSITE" id="PS50404">
    <property type="entry name" value="GST_NTER"/>
    <property type="match status" value="1"/>
</dbReference>
<dbReference type="AlphaFoldDB" id="A0ABD3AKR9"/>
<dbReference type="SFLD" id="SFLDG01152">
    <property type="entry name" value="Main.3:_Omega-_and_Tau-like"/>
    <property type="match status" value="1"/>
</dbReference>
<evidence type="ECO:0000256" key="3">
    <source>
        <dbReference type="ARBA" id="ARBA00022679"/>
    </source>
</evidence>
<comment type="caution">
    <text evidence="8">The sequence shown here is derived from an EMBL/GenBank/DDBJ whole genome shotgun (WGS) entry which is preliminary data.</text>
</comment>
<keyword evidence="3" id="KW-0808">Transferase</keyword>
<dbReference type="Proteomes" id="UP001630127">
    <property type="component" value="Unassembled WGS sequence"/>
</dbReference>
<reference evidence="8 9" key="1">
    <citation type="submission" date="2024-11" db="EMBL/GenBank/DDBJ databases">
        <title>A near-complete genome assembly of Cinchona calisaya.</title>
        <authorList>
            <person name="Lian D.C."/>
            <person name="Zhao X.W."/>
            <person name="Wei L."/>
        </authorList>
    </citation>
    <scope>NUCLEOTIDE SEQUENCE [LARGE SCALE GENOMIC DNA]</scope>
    <source>
        <tissue evidence="8">Nenye</tissue>
    </source>
</reference>
<dbReference type="PROSITE" id="PS50405">
    <property type="entry name" value="GST_CTER"/>
    <property type="match status" value="1"/>
</dbReference>
<dbReference type="InterPro" id="IPR040079">
    <property type="entry name" value="Glutathione_S-Trfase"/>
</dbReference>
<evidence type="ECO:0000256" key="5">
    <source>
        <dbReference type="ARBA" id="ARBA00071370"/>
    </source>
</evidence>
<dbReference type="Pfam" id="PF00043">
    <property type="entry name" value="GST_C"/>
    <property type="match status" value="1"/>
</dbReference>
<dbReference type="FunFam" id="3.40.30.10:FF:000014">
    <property type="entry name" value="Tau class glutathione S-transferase"/>
    <property type="match status" value="1"/>
</dbReference>
<protein>
    <recommendedName>
        <fullName evidence="5">Probable glutathione S-transferase</fullName>
        <ecNumber evidence="2">2.5.1.18</ecNumber>
    </recommendedName>
</protein>
<dbReference type="CDD" id="cd03058">
    <property type="entry name" value="GST_N_Tau"/>
    <property type="match status" value="1"/>
</dbReference>
<dbReference type="InterPro" id="IPR045073">
    <property type="entry name" value="Omega/Tau-like"/>
</dbReference>
<accession>A0ABD3AKR9</accession>
<dbReference type="InterPro" id="IPR036282">
    <property type="entry name" value="Glutathione-S-Trfase_C_sf"/>
</dbReference>
<evidence type="ECO:0000313" key="9">
    <source>
        <dbReference type="Proteomes" id="UP001630127"/>
    </source>
</evidence>
<dbReference type="Gene3D" id="1.20.1050.10">
    <property type="match status" value="1"/>
</dbReference>
<dbReference type="EMBL" id="JBJUIK010000003">
    <property type="protein sequence ID" value="KAL3531757.1"/>
    <property type="molecule type" value="Genomic_DNA"/>
</dbReference>
<feature type="domain" description="GST C-terminal" evidence="7">
    <location>
        <begin position="86"/>
        <end position="209"/>
    </location>
</feature>
<evidence type="ECO:0000256" key="2">
    <source>
        <dbReference type="ARBA" id="ARBA00012452"/>
    </source>
</evidence>
<dbReference type="SUPFAM" id="SSF52833">
    <property type="entry name" value="Thioredoxin-like"/>
    <property type="match status" value="1"/>
</dbReference>
<dbReference type="SUPFAM" id="SSF47616">
    <property type="entry name" value="GST C-terminal domain-like"/>
    <property type="match status" value="1"/>
</dbReference>
<dbReference type="PANTHER" id="PTHR11260:SF676">
    <property type="entry name" value="GLUTATHIONE S-TRANSFERASE U8"/>
    <property type="match status" value="1"/>
</dbReference>
<dbReference type="CDD" id="cd03185">
    <property type="entry name" value="GST_C_Tau"/>
    <property type="match status" value="1"/>
</dbReference>
<feature type="domain" description="GST N-terminal" evidence="6">
    <location>
        <begin position="2"/>
        <end position="81"/>
    </location>
</feature>
<dbReference type="SFLD" id="SFLDS00019">
    <property type="entry name" value="Glutathione_Transferase_(cytos"/>
    <property type="match status" value="1"/>
</dbReference>
<comment type="similarity">
    <text evidence="1">Belongs to the GST superfamily. HSP26 family.</text>
</comment>
<evidence type="ECO:0000313" key="8">
    <source>
        <dbReference type="EMBL" id="KAL3531757.1"/>
    </source>
</evidence>
<name>A0ABD3AKR9_9GENT</name>
<comment type="catalytic activity">
    <reaction evidence="4">
        <text>RX + glutathione = an S-substituted glutathione + a halide anion + H(+)</text>
        <dbReference type="Rhea" id="RHEA:16437"/>
        <dbReference type="ChEBI" id="CHEBI:15378"/>
        <dbReference type="ChEBI" id="CHEBI:16042"/>
        <dbReference type="ChEBI" id="CHEBI:17792"/>
        <dbReference type="ChEBI" id="CHEBI:57925"/>
        <dbReference type="ChEBI" id="CHEBI:90779"/>
        <dbReference type="EC" id="2.5.1.18"/>
    </reaction>
</comment>
<dbReference type="GO" id="GO:0004364">
    <property type="term" value="F:glutathione transferase activity"/>
    <property type="evidence" value="ECO:0007669"/>
    <property type="project" value="UniProtKB-EC"/>
</dbReference>
<dbReference type="FunFam" id="1.20.1050.10:FF:000012">
    <property type="entry name" value="Tau class glutathione S-transferase"/>
    <property type="match status" value="1"/>
</dbReference>
<gene>
    <name evidence="8" type="ORF">ACH5RR_005278</name>
</gene>
<dbReference type="InterPro" id="IPR045074">
    <property type="entry name" value="GST_C_Tau"/>
</dbReference>
<sequence length="233" mass="26680">MEEVKLFGHPLSPFSCRVEIALKLKGIQYDFLLEDLSNKSPLLLQYNPVYKKVPVLLHNGKPILESVLILEYIDETWKTNPILPDDPYEKAMARFWAKFVEEKCLAALSKTIWSTGEQYEKDKAEAGELLKLLENELKGKKFFGGDRIGLVDIVANFIAFWFRALQEAVGLDVLTKDNFPKLWEWAEDYMNCSVIKESLPPKDKLVADFPPPYMGEHLVAYFKSRLASSATTK</sequence>
<proteinExistence type="inferred from homology"/>